<evidence type="ECO:0000313" key="2">
    <source>
        <dbReference type="EMBL" id="EAY08408.1"/>
    </source>
</evidence>
<evidence type="ECO:0000313" key="3">
    <source>
        <dbReference type="Proteomes" id="UP000001542"/>
    </source>
</evidence>
<dbReference type="KEGG" id="tva:4766307"/>
<proteinExistence type="predicted"/>
<dbReference type="SMR" id="A2EG47"/>
<dbReference type="AlphaFoldDB" id="A2EG47"/>
<dbReference type="VEuPathDB" id="TrichDB:TVAGG3_0841700"/>
<keyword evidence="1" id="KW-0175">Coiled coil</keyword>
<reference evidence="2" key="2">
    <citation type="journal article" date="2007" name="Science">
        <title>Draft genome sequence of the sexually transmitted pathogen Trichomonas vaginalis.</title>
        <authorList>
            <person name="Carlton J.M."/>
            <person name="Hirt R.P."/>
            <person name="Silva J.C."/>
            <person name="Delcher A.L."/>
            <person name="Schatz M."/>
            <person name="Zhao Q."/>
            <person name="Wortman J.R."/>
            <person name="Bidwell S.L."/>
            <person name="Alsmark U.C.M."/>
            <person name="Besteiro S."/>
            <person name="Sicheritz-Ponten T."/>
            <person name="Noel C.J."/>
            <person name="Dacks J.B."/>
            <person name="Foster P.G."/>
            <person name="Simillion C."/>
            <person name="Van de Peer Y."/>
            <person name="Miranda-Saavedra D."/>
            <person name="Barton G.J."/>
            <person name="Westrop G.D."/>
            <person name="Mueller S."/>
            <person name="Dessi D."/>
            <person name="Fiori P.L."/>
            <person name="Ren Q."/>
            <person name="Paulsen I."/>
            <person name="Zhang H."/>
            <person name="Bastida-Corcuera F.D."/>
            <person name="Simoes-Barbosa A."/>
            <person name="Brown M.T."/>
            <person name="Hayes R.D."/>
            <person name="Mukherjee M."/>
            <person name="Okumura C.Y."/>
            <person name="Schneider R."/>
            <person name="Smith A.J."/>
            <person name="Vanacova S."/>
            <person name="Villalvazo M."/>
            <person name="Haas B.J."/>
            <person name="Pertea M."/>
            <person name="Feldblyum T.V."/>
            <person name="Utterback T.R."/>
            <person name="Shu C.L."/>
            <person name="Osoegawa K."/>
            <person name="de Jong P.J."/>
            <person name="Hrdy I."/>
            <person name="Horvathova L."/>
            <person name="Zubacova Z."/>
            <person name="Dolezal P."/>
            <person name="Malik S.B."/>
            <person name="Logsdon J.M. Jr."/>
            <person name="Henze K."/>
            <person name="Gupta A."/>
            <person name="Wang C.C."/>
            <person name="Dunne R.L."/>
            <person name="Upcroft J.A."/>
            <person name="Upcroft P."/>
            <person name="White O."/>
            <person name="Salzberg S.L."/>
            <person name="Tang P."/>
            <person name="Chiu C.-H."/>
            <person name="Lee Y.-S."/>
            <person name="Embley T.M."/>
            <person name="Coombs G.H."/>
            <person name="Mottram J.C."/>
            <person name="Tachezy J."/>
            <person name="Fraser-Liggett C.M."/>
            <person name="Johnson P.J."/>
        </authorList>
    </citation>
    <scope>NUCLEOTIDE SEQUENCE [LARGE SCALE GENOMIC DNA]</scope>
    <source>
        <strain evidence="2">G3</strain>
    </source>
</reference>
<name>A2EG47_TRIV3</name>
<sequence length="503" mass="58970">MRASTYARTVRPKESKTEKSMMTVIREAVTNQVKQRDINLTKQIKDLQKAQRVQDDDIKRVKKQAYQIAVREYDIKELEKDVSEFKQLMRDSHKVQLETTNVLKHIKEMKRQTHQFNQLPTTPHVSMEFSQLSKSSASKMGMSSATMSESEFEYDTSDLDEEAPSQKIETDFKIPANHEPSEQIKRVKAFVEKLKQEVTHHEKIVVSYENLAREKRVRISIQMKIRLSLDKRQINAEFQRNCLDSQFNAEISQYKNLLSQKNQLVKRLNLALDKQSELDVNEYDIKLQEEYNKNLGSEKYHLKKSDDQTFEVQKFVKSDNLQYINDFENRVTEDLEELLKEQSILEENLKVATADLENTKSNIEANNAHIDDILSRISQRVQQSSIDFEKVSSDLTNQINLTKNTTAKRTETATNDLGSSSQALNDLKTKIEDIHKERIQIAEKEYQARYFYHEEILKADAYRNNMVELKERKENALIQLNILKIRENVAIEILDLFMNEYDD</sequence>
<dbReference type="VEuPathDB" id="TrichDB:TVAG_269340"/>
<dbReference type="InParanoid" id="A2EG47"/>
<gene>
    <name evidence="2" type="ORF">TVAG_269340</name>
</gene>
<organism evidence="2 3">
    <name type="scientific">Trichomonas vaginalis (strain ATCC PRA-98 / G3)</name>
    <dbReference type="NCBI Taxonomy" id="412133"/>
    <lineage>
        <taxon>Eukaryota</taxon>
        <taxon>Metamonada</taxon>
        <taxon>Parabasalia</taxon>
        <taxon>Trichomonadida</taxon>
        <taxon>Trichomonadidae</taxon>
        <taxon>Trichomonas</taxon>
    </lineage>
</organism>
<dbReference type="RefSeq" id="XP_001320631.1">
    <property type="nucleotide sequence ID" value="XM_001320596.1"/>
</dbReference>
<accession>A2EG47</accession>
<dbReference type="EMBL" id="DS113379">
    <property type="protein sequence ID" value="EAY08408.1"/>
    <property type="molecule type" value="Genomic_DNA"/>
</dbReference>
<protein>
    <submittedName>
        <fullName evidence="2">Uncharacterized protein</fullName>
    </submittedName>
</protein>
<feature type="coiled-coil region" evidence="1">
    <location>
        <begin position="424"/>
        <end position="486"/>
    </location>
</feature>
<dbReference type="Proteomes" id="UP000001542">
    <property type="component" value="Unassembled WGS sequence"/>
</dbReference>
<reference evidence="2" key="1">
    <citation type="submission" date="2006-10" db="EMBL/GenBank/DDBJ databases">
        <authorList>
            <person name="Amadeo P."/>
            <person name="Zhao Q."/>
            <person name="Wortman J."/>
            <person name="Fraser-Liggett C."/>
            <person name="Carlton J."/>
        </authorList>
    </citation>
    <scope>NUCLEOTIDE SEQUENCE</scope>
    <source>
        <strain evidence="2">G3</strain>
    </source>
</reference>
<feature type="coiled-coil region" evidence="1">
    <location>
        <begin position="328"/>
        <end position="362"/>
    </location>
</feature>
<keyword evidence="3" id="KW-1185">Reference proteome</keyword>
<evidence type="ECO:0000256" key="1">
    <source>
        <dbReference type="SAM" id="Coils"/>
    </source>
</evidence>